<keyword evidence="2" id="KW-0472">Membrane</keyword>
<evidence type="ECO:0000313" key="3">
    <source>
        <dbReference type="EMBL" id="CCH30227.1"/>
    </source>
</evidence>
<protein>
    <submittedName>
        <fullName evidence="3">Putative membrane protein</fullName>
    </submittedName>
</protein>
<keyword evidence="2" id="KW-0812">Transmembrane</keyword>
<feature type="compositionally biased region" description="Basic residues" evidence="1">
    <location>
        <begin position="15"/>
        <end position="25"/>
    </location>
</feature>
<evidence type="ECO:0000256" key="1">
    <source>
        <dbReference type="SAM" id="MobiDB-lite"/>
    </source>
</evidence>
<feature type="compositionally biased region" description="Basic and acidic residues" evidence="1">
    <location>
        <begin position="236"/>
        <end position="246"/>
    </location>
</feature>
<accession>K0JY17</accession>
<dbReference type="KEGG" id="sesp:BN6_29170"/>
<feature type="transmembrane region" description="Helical" evidence="2">
    <location>
        <begin position="154"/>
        <end position="172"/>
    </location>
</feature>
<dbReference type="PATRIC" id="fig|1179773.3.peg.2908"/>
<evidence type="ECO:0000313" key="4">
    <source>
        <dbReference type="Proteomes" id="UP000006281"/>
    </source>
</evidence>
<reference evidence="3 4" key="1">
    <citation type="journal article" date="2012" name="BMC Genomics">
        <title>Complete genome sequence of Saccharothrix espanaensis DSM 44229T and comparison to the other completely sequenced Pseudonocardiaceae.</title>
        <authorList>
            <person name="Strobel T."/>
            <person name="Al-Dilaimi A."/>
            <person name="Blom J."/>
            <person name="Gessner A."/>
            <person name="Kalinowski J."/>
            <person name="Luzhetska M."/>
            <person name="Puhler A."/>
            <person name="Szczepanowski R."/>
            <person name="Bechthold A."/>
            <person name="Ruckert C."/>
        </authorList>
    </citation>
    <scope>NUCLEOTIDE SEQUENCE [LARGE SCALE GENOMIC DNA]</scope>
    <source>
        <strain evidence="4">ATCC 51144 / DSM 44229 / JCM 9112 / NBRC 15066 / NRRL 15764</strain>
    </source>
</reference>
<evidence type="ECO:0000256" key="2">
    <source>
        <dbReference type="SAM" id="Phobius"/>
    </source>
</evidence>
<organism evidence="3 4">
    <name type="scientific">Saccharothrix espanaensis (strain ATCC 51144 / DSM 44229 / JCM 9112 / NBRC 15066 / NRRL 15764)</name>
    <dbReference type="NCBI Taxonomy" id="1179773"/>
    <lineage>
        <taxon>Bacteria</taxon>
        <taxon>Bacillati</taxon>
        <taxon>Actinomycetota</taxon>
        <taxon>Actinomycetes</taxon>
        <taxon>Pseudonocardiales</taxon>
        <taxon>Pseudonocardiaceae</taxon>
        <taxon>Saccharothrix</taxon>
    </lineage>
</organism>
<name>K0JY17_SACES</name>
<keyword evidence="2" id="KW-1133">Transmembrane helix</keyword>
<proteinExistence type="predicted"/>
<feature type="transmembrane region" description="Helical" evidence="2">
    <location>
        <begin position="83"/>
        <end position="102"/>
    </location>
</feature>
<feature type="transmembrane region" description="Helical" evidence="2">
    <location>
        <begin position="178"/>
        <end position="199"/>
    </location>
</feature>
<dbReference type="AlphaFoldDB" id="K0JY17"/>
<gene>
    <name evidence="3" type="ordered locus">BN6_29170</name>
</gene>
<dbReference type="EMBL" id="HE804045">
    <property type="protein sequence ID" value="CCH30227.1"/>
    <property type="molecule type" value="Genomic_DNA"/>
</dbReference>
<feature type="transmembrane region" description="Helical" evidence="2">
    <location>
        <begin position="58"/>
        <end position="77"/>
    </location>
</feature>
<feature type="region of interest" description="Disordered" evidence="1">
    <location>
        <begin position="1"/>
        <end position="39"/>
    </location>
</feature>
<keyword evidence="4" id="KW-1185">Reference proteome</keyword>
<dbReference type="STRING" id="1179773.BN6_29170"/>
<feature type="region of interest" description="Disordered" evidence="1">
    <location>
        <begin position="220"/>
        <end position="246"/>
    </location>
</feature>
<sequence>MRVVRAPGGGEARGGLHRRPARRRPVNPTSPGAERPAENWRIDNPVGVVEADRATSTAAAPMLAGFSFASAVVLLTAEDKPQWTEPALTCFFLAAAALLFAVQFGNAGLMYSAGPAERLAWLPDPDNVAHVELAKRVQHRDSAVAARFRRRARACYDTGVVLLMVALTVASVPADWNVWRIVVVAVLSVVVVLELLWIVGGRTRLRARWLLPDYKSVGRRLPRPAVPPAADEPQDGEARPDRQAPS</sequence>
<dbReference type="Proteomes" id="UP000006281">
    <property type="component" value="Chromosome"/>
</dbReference>
<dbReference type="HOGENOM" id="CLU_1128406_0_0_11"/>